<protein>
    <submittedName>
        <fullName evidence="1">Uncharacterized protein</fullName>
    </submittedName>
</protein>
<gene>
    <name evidence="1" type="ORF">BC748_2664</name>
</gene>
<dbReference type="EMBL" id="SNXR01000017">
    <property type="protein sequence ID" value="TDP57843.1"/>
    <property type="molecule type" value="Genomic_DNA"/>
</dbReference>
<keyword evidence="2" id="KW-1185">Reference proteome</keyword>
<evidence type="ECO:0000313" key="1">
    <source>
        <dbReference type="EMBL" id="TDP57843.1"/>
    </source>
</evidence>
<proteinExistence type="predicted"/>
<organism evidence="1 2">
    <name type="scientific">Flavobacterium dankookense</name>
    <dbReference type="NCBI Taxonomy" id="706186"/>
    <lineage>
        <taxon>Bacteria</taxon>
        <taxon>Pseudomonadati</taxon>
        <taxon>Bacteroidota</taxon>
        <taxon>Flavobacteriia</taxon>
        <taxon>Flavobacteriales</taxon>
        <taxon>Flavobacteriaceae</taxon>
        <taxon>Flavobacterium</taxon>
    </lineage>
</organism>
<sequence length="44" mass="5223">MIIQFQINVKNQSLVLEIYLKIIYLKINELRFVLVKIITTFATP</sequence>
<dbReference type="AlphaFoldDB" id="A0A4R6Q868"/>
<dbReference type="Proteomes" id="UP000295260">
    <property type="component" value="Unassembled WGS sequence"/>
</dbReference>
<evidence type="ECO:0000313" key="2">
    <source>
        <dbReference type="Proteomes" id="UP000295260"/>
    </source>
</evidence>
<name>A0A4R6Q868_9FLAO</name>
<accession>A0A4R6Q868</accession>
<reference evidence="1 2" key="1">
    <citation type="submission" date="2019-03" db="EMBL/GenBank/DDBJ databases">
        <title>Genomic Encyclopedia of Archaeal and Bacterial Type Strains, Phase II (KMG-II): from individual species to whole genera.</title>
        <authorList>
            <person name="Goeker M."/>
        </authorList>
    </citation>
    <scope>NUCLEOTIDE SEQUENCE [LARGE SCALE GENOMIC DNA]</scope>
    <source>
        <strain evidence="1 2">DSM 25687</strain>
    </source>
</reference>
<comment type="caution">
    <text evidence="1">The sequence shown here is derived from an EMBL/GenBank/DDBJ whole genome shotgun (WGS) entry which is preliminary data.</text>
</comment>